<name>A0A9P0VZV9_9ASCO</name>
<keyword evidence="2" id="KW-1185">Reference proteome</keyword>
<sequence>MYLFKQKIKAPGLKDEKNLETPTSLDFFCARTINSIRCHLTKINGIINNSITDRKKTGCKVKVLVDNSLYNVLTEYVQIQFLSIELFDQVILLFKRLVVALPSIKNELSATSRQWISISIQLFLFEFSYSPLPNIQKMFLDTFLPSIVNLYLLDVELLDNWFFHKMQQSQLPSTEGVVGATAGNADVKDQFPMYFLVENLVFSKINGRWLLYEKMLLQIIDLSNYSNQLESWLYNNSALLENLILMARRLQLASNLEFEQFYDLIIKIIHQTKNLSIKETYASRFQEYICSQFIQTPDSDFSPTAFTMSLLGWSVRSIREFAAILEDPIVMKYTLQACKDRHITDLIRDIYGTREGKNLTLLLIKSIIESKNETLTSSLFCEASESKNMDNLNTPKVDEIRIRAMQVSKYLEDYPVIRMRDKIIAQEFNNASHAKYKSLDFSKLLPAIVKQSLVNFFHNEVDDNHILITIIVSLLDCKSFGIIDAFIGRINQEDCSDLYQIIMGFLYEKYTSYGEERSKQKEEKYGTMSSKITHLKYQDYSLKDHFCSGSNGSNVSDDNVASSSEALTANMHEFRKLIIELYLSIKANQRVS</sequence>
<evidence type="ECO:0000313" key="2">
    <source>
        <dbReference type="Proteomes" id="UP000837801"/>
    </source>
</evidence>
<dbReference type="Proteomes" id="UP000837801">
    <property type="component" value="Unassembled WGS sequence"/>
</dbReference>
<organism evidence="1 2">
    <name type="scientific">[Candida] railenensis</name>
    <dbReference type="NCBI Taxonomy" id="45579"/>
    <lineage>
        <taxon>Eukaryota</taxon>
        <taxon>Fungi</taxon>
        <taxon>Dikarya</taxon>
        <taxon>Ascomycota</taxon>
        <taxon>Saccharomycotina</taxon>
        <taxon>Pichiomycetes</taxon>
        <taxon>Debaryomycetaceae</taxon>
        <taxon>Kurtzmaniella</taxon>
    </lineage>
</organism>
<comment type="caution">
    <text evidence="1">The sequence shown here is derived from an EMBL/GenBank/DDBJ whole genome shotgun (WGS) entry which is preliminary data.</text>
</comment>
<proteinExistence type="predicted"/>
<accession>A0A9P0VZV9</accession>
<gene>
    <name evidence="1" type="ORF">CLIB1423_16S00606</name>
</gene>
<dbReference type="AlphaFoldDB" id="A0A9P0VZV9"/>
<dbReference type="EMBL" id="CAKXYY010000016">
    <property type="protein sequence ID" value="CAH2354348.1"/>
    <property type="molecule type" value="Genomic_DNA"/>
</dbReference>
<evidence type="ECO:0000313" key="1">
    <source>
        <dbReference type="EMBL" id="CAH2354348.1"/>
    </source>
</evidence>
<protein>
    <submittedName>
        <fullName evidence="1">Uncharacterized protein</fullName>
    </submittedName>
</protein>
<reference evidence="1" key="1">
    <citation type="submission" date="2022-03" db="EMBL/GenBank/DDBJ databases">
        <authorList>
            <person name="Legras J.-L."/>
            <person name="Devillers H."/>
            <person name="Grondin C."/>
        </authorList>
    </citation>
    <scope>NUCLEOTIDE SEQUENCE</scope>
    <source>
        <strain evidence="1">CLIB 1423</strain>
    </source>
</reference>